<keyword evidence="1" id="KW-0175">Coiled coil</keyword>
<organism evidence="2 3">
    <name type="scientific">Glomus cerebriforme</name>
    <dbReference type="NCBI Taxonomy" id="658196"/>
    <lineage>
        <taxon>Eukaryota</taxon>
        <taxon>Fungi</taxon>
        <taxon>Fungi incertae sedis</taxon>
        <taxon>Mucoromycota</taxon>
        <taxon>Glomeromycotina</taxon>
        <taxon>Glomeromycetes</taxon>
        <taxon>Glomerales</taxon>
        <taxon>Glomeraceae</taxon>
        <taxon>Glomus</taxon>
    </lineage>
</organism>
<dbReference type="InterPro" id="IPR027417">
    <property type="entry name" value="P-loop_NTPase"/>
</dbReference>
<sequence>MNFQKSEIFQWNGKSYRIVDNIGFGDNNFTSEADILHRIGEGIYSTKEGINQVLFVFGGRFSEEQVIAFNMFKKFISESRITEFTTLVRTNFPNFRNQKKCEDDRETLLAQNKELREIIESCKGIVYVDNPAIPVIEDEDSEDEIEDKNQEIVRNEKKRKESRKILLNYLVENCQNIYKLKE</sequence>
<reference evidence="2 3" key="1">
    <citation type="submission" date="2018-06" db="EMBL/GenBank/DDBJ databases">
        <title>Comparative genomics reveals the genomic features of Rhizophagus irregularis, R. cerebriforme, R. diaphanum and Gigaspora rosea, and their symbiotic lifestyle signature.</title>
        <authorList>
            <person name="Morin E."/>
            <person name="San Clemente H."/>
            <person name="Chen E.C.H."/>
            <person name="De La Providencia I."/>
            <person name="Hainaut M."/>
            <person name="Kuo A."/>
            <person name="Kohler A."/>
            <person name="Murat C."/>
            <person name="Tang N."/>
            <person name="Roy S."/>
            <person name="Loubradou J."/>
            <person name="Henrissat B."/>
            <person name="Grigoriev I.V."/>
            <person name="Corradi N."/>
            <person name="Roux C."/>
            <person name="Martin F.M."/>
        </authorList>
    </citation>
    <scope>NUCLEOTIDE SEQUENCE [LARGE SCALE GENOMIC DNA]</scope>
    <source>
        <strain evidence="2 3">DAOM 227022</strain>
    </source>
</reference>
<feature type="coiled-coil region" evidence="1">
    <location>
        <begin position="98"/>
        <end position="158"/>
    </location>
</feature>
<keyword evidence="3" id="KW-1185">Reference proteome</keyword>
<protein>
    <recommendedName>
        <fullName evidence="4">AIG1-type G domain-containing protein</fullName>
    </recommendedName>
</protein>
<accession>A0A397S931</accession>
<name>A0A397S931_9GLOM</name>
<evidence type="ECO:0000256" key="1">
    <source>
        <dbReference type="SAM" id="Coils"/>
    </source>
</evidence>
<evidence type="ECO:0000313" key="2">
    <source>
        <dbReference type="EMBL" id="RIA82820.1"/>
    </source>
</evidence>
<dbReference type="EMBL" id="QKYT01000626">
    <property type="protein sequence ID" value="RIA82820.1"/>
    <property type="molecule type" value="Genomic_DNA"/>
</dbReference>
<dbReference type="STRING" id="658196.A0A397S931"/>
<dbReference type="Gene3D" id="3.40.50.300">
    <property type="entry name" value="P-loop containing nucleotide triphosphate hydrolases"/>
    <property type="match status" value="1"/>
</dbReference>
<evidence type="ECO:0008006" key="4">
    <source>
        <dbReference type="Google" id="ProtNLM"/>
    </source>
</evidence>
<comment type="caution">
    <text evidence="2">The sequence shown here is derived from an EMBL/GenBank/DDBJ whole genome shotgun (WGS) entry which is preliminary data.</text>
</comment>
<evidence type="ECO:0000313" key="3">
    <source>
        <dbReference type="Proteomes" id="UP000265703"/>
    </source>
</evidence>
<gene>
    <name evidence="2" type="ORF">C1645_743491</name>
</gene>
<proteinExistence type="predicted"/>
<dbReference type="AlphaFoldDB" id="A0A397S931"/>
<dbReference type="OrthoDB" id="8954335at2759"/>
<dbReference type="Proteomes" id="UP000265703">
    <property type="component" value="Unassembled WGS sequence"/>
</dbReference>